<protein>
    <submittedName>
        <fullName evidence="1">Response regulator transcription factor</fullName>
    </submittedName>
</protein>
<gene>
    <name evidence="1" type="ORF">FRZ06_21455</name>
</gene>
<dbReference type="Proteomes" id="UP000594014">
    <property type="component" value="Chromosome"/>
</dbReference>
<accession>A0ACD1AI61</accession>
<organism evidence="1 2">
    <name type="scientific">Anoxybacterium hadale</name>
    <dbReference type="NCBI Taxonomy" id="3408580"/>
    <lineage>
        <taxon>Bacteria</taxon>
        <taxon>Bacillati</taxon>
        <taxon>Bacillota</taxon>
        <taxon>Clostridia</taxon>
        <taxon>Peptostreptococcales</taxon>
        <taxon>Anaerovoracaceae</taxon>
        <taxon>Anoxybacterium</taxon>
    </lineage>
</organism>
<sequence>MKYGSRERGRMINIAICDDEPQEIERARSLLTRYIQEHPQYEITIHSYAAPLELLSYVAENGGFDALLLDVYMAGILGTEAARELRNLGDDCEIIFLTTSRDHAIDAFEVNAAQYLVKPYTESGIFSSLDKILHRINADRRHTITLKTSEGITRIAPRNVVFTETGRNNYQIIHTTQGKKLEVRMTASELFEMLSQNKLFVRCGASINLNLKYIRQISKDAITFDTGEHLAYPYRAYQKLKAEFLRFQMFPED</sequence>
<evidence type="ECO:0000313" key="1">
    <source>
        <dbReference type="EMBL" id="QOX65730.1"/>
    </source>
</evidence>
<proteinExistence type="predicted"/>
<name>A0ACD1AI61_9FIRM</name>
<evidence type="ECO:0000313" key="2">
    <source>
        <dbReference type="Proteomes" id="UP000594014"/>
    </source>
</evidence>
<reference evidence="1" key="1">
    <citation type="submission" date="2019-08" db="EMBL/GenBank/DDBJ databases">
        <title>Genome sequence of Clostridiales bacterium MT110.</title>
        <authorList>
            <person name="Cao J."/>
        </authorList>
    </citation>
    <scope>NUCLEOTIDE SEQUENCE</scope>
    <source>
        <strain evidence="1">MT110</strain>
    </source>
</reference>
<dbReference type="EMBL" id="CP042469">
    <property type="protein sequence ID" value="QOX65730.1"/>
    <property type="molecule type" value="Genomic_DNA"/>
</dbReference>
<keyword evidence="2" id="KW-1185">Reference proteome</keyword>